<dbReference type="SFLD" id="SFLDG01067">
    <property type="entry name" value="SPASM/twitch_domain_containing"/>
    <property type="match status" value="1"/>
</dbReference>
<evidence type="ECO:0000256" key="3">
    <source>
        <dbReference type="ARBA" id="ARBA00022723"/>
    </source>
</evidence>
<name>A0A2U1B034_9BACT</name>
<dbReference type="InterPro" id="IPR007197">
    <property type="entry name" value="rSAM"/>
</dbReference>
<evidence type="ECO:0000256" key="2">
    <source>
        <dbReference type="ARBA" id="ARBA00022691"/>
    </source>
</evidence>
<dbReference type="GO" id="GO:0003824">
    <property type="term" value="F:catalytic activity"/>
    <property type="evidence" value="ECO:0007669"/>
    <property type="project" value="InterPro"/>
</dbReference>
<dbReference type="PANTHER" id="PTHR11228">
    <property type="entry name" value="RADICAL SAM DOMAIN PROTEIN"/>
    <property type="match status" value="1"/>
</dbReference>
<dbReference type="SMART" id="SM00729">
    <property type="entry name" value="Elp3"/>
    <property type="match status" value="1"/>
</dbReference>
<keyword evidence="5" id="KW-0411">Iron-sulfur</keyword>
<dbReference type="EMBL" id="QEKH01000012">
    <property type="protein sequence ID" value="PVY42054.1"/>
    <property type="molecule type" value="Genomic_DNA"/>
</dbReference>
<dbReference type="InterPro" id="IPR006638">
    <property type="entry name" value="Elp3/MiaA/NifB-like_rSAM"/>
</dbReference>
<protein>
    <submittedName>
        <fullName evidence="7">Radical SAM protein with 4Fe4S-binding SPASM domain</fullName>
    </submittedName>
</protein>
<reference evidence="7 8" key="1">
    <citation type="submission" date="2018-04" db="EMBL/GenBank/DDBJ databases">
        <title>Genomic Encyclopedia of Type Strains, Phase IV (KMG-IV): sequencing the most valuable type-strain genomes for metagenomic binning, comparative biology and taxonomic classification.</title>
        <authorList>
            <person name="Goeker M."/>
        </authorList>
    </citation>
    <scope>NUCLEOTIDE SEQUENCE [LARGE SCALE GENOMIC DNA]</scope>
    <source>
        <strain evidence="7 8">DSM 14823</strain>
    </source>
</reference>
<dbReference type="GeneID" id="78295201"/>
<dbReference type="InterPro" id="IPR023885">
    <property type="entry name" value="4Fe4S-binding_SPASM_dom"/>
</dbReference>
<gene>
    <name evidence="7" type="ORF">C8D82_11251</name>
</gene>
<keyword evidence="3" id="KW-0479">Metal-binding</keyword>
<dbReference type="InterPro" id="IPR016776">
    <property type="entry name" value="ApeP-like_dehydratase"/>
</dbReference>
<dbReference type="Pfam" id="PF13186">
    <property type="entry name" value="SPASM"/>
    <property type="match status" value="1"/>
</dbReference>
<dbReference type="PROSITE" id="PS51918">
    <property type="entry name" value="RADICAL_SAM"/>
    <property type="match status" value="1"/>
</dbReference>
<keyword evidence="2" id="KW-0949">S-adenosyl-L-methionine</keyword>
<evidence type="ECO:0000313" key="7">
    <source>
        <dbReference type="EMBL" id="PVY42054.1"/>
    </source>
</evidence>
<feature type="domain" description="Radical SAM core" evidence="6">
    <location>
        <begin position="16"/>
        <end position="231"/>
    </location>
</feature>
<sequence length="482" mass="52984">MFDSAIFDFTDAEIREAAAANRLLSIEIEFNRLCNYRCPYCYAGDPETELPEMSSELADSVIRQAAELGARKVVILGGEPLLYPELERKIELVNSLGMGAEIFTNGALLDEAAARMFAAHNCRVVVKLNSLDPAVQARMTGEPEALELAQRALRLLREAGCGAGRVAASSVICSENVDGMPALWRYLREREILPYFEMMTPQGRMLENRHLMVEPARLRQVFEEIAAIDAQFGFCWEPQPPLVGGKCFRHIYSCLVNASGDVMPCVGVTTKLGSAAERPVRDILFDSSVIRDLKNYRKMIKGPCRTCRKAQECYGCRGAAYQMTGDYLASDPLCWHNIGRESEIAVLPCDARSLVPHKPPMVMVDEVLSSGQTSEVLAVIRPDNRFLDGGGVLDRAALPELVSQAGAAADAFRNDGAVKPGMLVGCRKIEYFRDIRVGDRLVVSLEETAALDGWHIVAFNVVKEGEPDTVASGELKLCVLES</sequence>
<keyword evidence="4" id="KW-0408">Iron</keyword>
<comment type="caution">
    <text evidence="7">The sequence shown here is derived from an EMBL/GenBank/DDBJ whole genome shotgun (WGS) entry which is preliminary data.</text>
</comment>
<dbReference type="InterPro" id="IPR050377">
    <property type="entry name" value="Radical_SAM_PqqE_MftC-like"/>
</dbReference>
<dbReference type="PANTHER" id="PTHR11228:SF34">
    <property type="entry name" value="TUNGSTEN-CONTAINING ALDEHYDE FERREDOXIN OXIDOREDUCTASE COFACTOR MODIFYING PROTEIN"/>
    <property type="match status" value="1"/>
</dbReference>
<evidence type="ECO:0000256" key="1">
    <source>
        <dbReference type="ARBA" id="ARBA00001966"/>
    </source>
</evidence>
<dbReference type="CDD" id="cd01335">
    <property type="entry name" value="Radical_SAM"/>
    <property type="match status" value="1"/>
</dbReference>
<dbReference type="Gene3D" id="3.10.129.10">
    <property type="entry name" value="Hotdog Thioesterase"/>
    <property type="match status" value="1"/>
</dbReference>
<dbReference type="RefSeq" id="WP_116883894.1">
    <property type="nucleotide sequence ID" value="NZ_CABMMC010000069.1"/>
</dbReference>
<dbReference type="OrthoDB" id="9782387at2"/>
<dbReference type="GO" id="GO:0046872">
    <property type="term" value="F:metal ion binding"/>
    <property type="evidence" value="ECO:0007669"/>
    <property type="project" value="UniProtKB-KW"/>
</dbReference>
<dbReference type="Proteomes" id="UP000245959">
    <property type="component" value="Unassembled WGS sequence"/>
</dbReference>
<evidence type="ECO:0000313" key="8">
    <source>
        <dbReference type="Proteomes" id="UP000245959"/>
    </source>
</evidence>
<dbReference type="Pfam" id="PF04055">
    <property type="entry name" value="Radical_SAM"/>
    <property type="match status" value="1"/>
</dbReference>
<comment type="cofactor">
    <cofactor evidence="1">
        <name>[4Fe-4S] cluster</name>
        <dbReference type="ChEBI" id="CHEBI:49883"/>
    </cofactor>
</comment>
<dbReference type="InterPro" id="IPR029069">
    <property type="entry name" value="HotDog_dom_sf"/>
</dbReference>
<organism evidence="7 8">
    <name type="scientific">Victivallis vadensis</name>
    <dbReference type="NCBI Taxonomy" id="172901"/>
    <lineage>
        <taxon>Bacteria</taxon>
        <taxon>Pseudomonadati</taxon>
        <taxon>Lentisphaerota</taxon>
        <taxon>Lentisphaeria</taxon>
        <taxon>Victivallales</taxon>
        <taxon>Victivallaceae</taxon>
        <taxon>Victivallis</taxon>
    </lineage>
</organism>
<dbReference type="InterPro" id="IPR013785">
    <property type="entry name" value="Aldolase_TIM"/>
</dbReference>
<dbReference type="SUPFAM" id="SSF102114">
    <property type="entry name" value="Radical SAM enzymes"/>
    <property type="match status" value="1"/>
</dbReference>
<dbReference type="SFLD" id="SFLDS00029">
    <property type="entry name" value="Radical_SAM"/>
    <property type="match status" value="1"/>
</dbReference>
<dbReference type="InterPro" id="IPR058240">
    <property type="entry name" value="rSAM_sf"/>
</dbReference>
<evidence type="ECO:0000256" key="5">
    <source>
        <dbReference type="ARBA" id="ARBA00023014"/>
    </source>
</evidence>
<keyword evidence="8" id="KW-1185">Reference proteome</keyword>
<dbReference type="Gene3D" id="3.20.20.70">
    <property type="entry name" value="Aldolase class I"/>
    <property type="match status" value="1"/>
</dbReference>
<dbReference type="Pfam" id="PF22817">
    <property type="entry name" value="ApeP-like"/>
    <property type="match status" value="1"/>
</dbReference>
<evidence type="ECO:0000259" key="6">
    <source>
        <dbReference type="PROSITE" id="PS51918"/>
    </source>
</evidence>
<dbReference type="GO" id="GO:0051536">
    <property type="term" value="F:iron-sulfur cluster binding"/>
    <property type="evidence" value="ECO:0007669"/>
    <property type="project" value="UniProtKB-KW"/>
</dbReference>
<dbReference type="AlphaFoldDB" id="A0A2U1B034"/>
<dbReference type="SFLD" id="SFLDG01386">
    <property type="entry name" value="main_SPASM_domain-containing"/>
    <property type="match status" value="1"/>
</dbReference>
<accession>A0A2U1B034</accession>
<evidence type="ECO:0000256" key="4">
    <source>
        <dbReference type="ARBA" id="ARBA00023004"/>
    </source>
</evidence>
<dbReference type="SUPFAM" id="SSF54637">
    <property type="entry name" value="Thioesterase/thiol ester dehydrase-isomerase"/>
    <property type="match status" value="1"/>
</dbReference>
<proteinExistence type="predicted"/>